<evidence type="ECO:0000256" key="1">
    <source>
        <dbReference type="SAM" id="SignalP"/>
    </source>
</evidence>
<keyword evidence="3" id="KW-1185">Reference proteome</keyword>
<accession>A0ABU3U3R5</accession>
<dbReference type="RefSeq" id="WP_316660870.1">
    <property type="nucleotide sequence ID" value="NZ_JAWHTF010000001.1"/>
</dbReference>
<dbReference type="Gene3D" id="2.60.40.740">
    <property type="match status" value="1"/>
</dbReference>
<keyword evidence="1" id="KW-0732">Signal</keyword>
<dbReference type="Proteomes" id="UP001268651">
    <property type="component" value="Unassembled WGS sequence"/>
</dbReference>
<dbReference type="Pfam" id="PF13585">
    <property type="entry name" value="CHU_C"/>
    <property type="match status" value="1"/>
</dbReference>
<proteinExistence type="predicted"/>
<protein>
    <submittedName>
        <fullName evidence="2">T9SS type B sorting domain-containing protein</fullName>
    </submittedName>
</protein>
<feature type="signal peptide" evidence="1">
    <location>
        <begin position="1"/>
        <end position="26"/>
    </location>
</feature>
<name>A0ABU3U3R5_9FLAO</name>
<feature type="chain" id="PRO_5045175142" evidence="1">
    <location>
        <begin position="27"/>
        <end position="2722"/>
    </location>
</feature>
<evidence type="ECO:0000313" key="3">
    <source>
        <dbReference type="Proteomes" id="UP001268651"/>
    </source>
</evidence>
<dbReference type="InterPro" id="IPR025667">
    <property type="entry name" value="SprB_repeat"/>
</dbReference>
<dbReference type="NCBIfam" id="TIGR01451">
    <property type="entry name" value="B_ant_repeat"/>
    <property type="match status" value="1"/>
</dbReference>
<evidence type="ECO:0000313" key="2">
    <source>
        <dbReference type="EMBL" id="MDU8885043.1"/>
    </source>
</evidence>
<dbReference type="EMBL" id="JAWHTF010000001">
    <property type="protein sequence ID" value="MDU8885043.1"/>
    <property type="molecule type" value="Genomic_DNA"/>
</dbReference>
<dbReference type="InterPro" id="IPR047589">
    <property type="entry name" value="DUF11_rpt"/>
</dbReference>
<sequence length="2722" mass="288145">MKKPTFYKVLIVVFLLSLCFSGNSQTYDPFAIREKVDVRGSMLVIGNAILGQDNLPFNDITRDNQDIDMQYIDIDSDASTFSSSSAELQLPPHQDGSPTDCYRVAYAGLYWAATLQDGDRSDIDEVKFKLPGSSTYIDITGEIIYDAIVNPIVAETGEPGNTPYACYADVTNLVSGLSDIEGNYTLANVNSSEGFNFSTGLSAGWTLLLIYEDPELHTKSFTVFDGFSHIYDGHQETVPVSGFTTPPAGHIDLQFAYGALDGDRTKRATKLEINGKEVTTELRPANKFFGSVIENLGYDGNPNPPSIVYPRNPFSANTLGYDTGFLEIINSEPEFIRNNDTSADFRLQVARGQADPIFAFVCAFGVDIIAPDIDLTKIVLDTDGNNIDGDDVYLGQNLFYEITYQNVGNEDITNFTITDILPENIIFDPSTDIDLSNAGGATLQSYDPNTRTIIFNIPDESVEYGDPVFTIRLAIQVVPNCYDLSQACSNEIINQAFGTYSGVLSGITVVDEESYATIECLGAPGSTNFLVDISSCDFQRTEVLCGSSTVLTAADGYDSYSWSTSPTGTPVIGTGQTYTATAPGDYYVTNTTSATCISIDEQITVITYGSDLTNPVIPYADLLPVCPNDGKVLPYIFLCGGNDSRTINTGISDAVSIIWEQLDETSCPPMIVDDCANENDTCTWNQVATGPDFIADTSGEFRIVINYPGGCFNIFYFNVYQNLLVPTITAEDIICTTPGEVTVGGVPSGYEYSLDPSGPYQSSNIFSINTPGYYIVYIRQIGVNTNPCIFETPSIYVRQRDVTFTTSATQPDCNDDFGSISIAVNDALPQYYYSIYEGATLVNSVGPISASDYTFNNLNPGTYTVNASTDDGCIYSEIIDILEPPVITVTAALTQPLTCTDGEITIYPVGGVPPYNYYINSTTVSQNTPVYVVTTAGVYDITVYDFNGCSASTSITVDGILPPEFTITNTDVLCAGDSDGTININVTNANGNSLLYSIDNGVTFVSSSVFTGLTAGTYDVIVQYTYGTDVCASTAQPITITEPLPVTGTVALTTPYTCTTNGIITVSGVSGGTAPYTYSIDGINFQAGNTFTGLTEGTYTITIRDSNNCLFIAAPITIDALNPPEDLDFSNTPLSCPAMTSDVTVSNTVGGTAPFEYQIIAPASAVTAYQTSNVFTGLAPGTYTFQVRDANDCTYAESYTIAPLPPLTVNVVLTKDLDCSASPNAIITGIISGSFPPYAVNLIQGTGSAVVSGNTFTLTTPASGDYQFEVTDSIGCTVQSGVISVTDIVPVTASVIATDPTCNGYADGSISLTALTGEAPFTYSIDGGATFASSNVFGGLIAGTYNYVVMDSKGCDVSGSINLTDPLPLNVTIVRNAIQCSPIVLGSLDITINSGGIAPFTYTLYDNTYTQIGNITTASTTNTFVGLNFGDYYVTIVDSNGCEYISTAQRIETPPSINVTGNASTGSCATGATVDLQVISGVGPFTYSIYGQPATSFGPTPSTTHTFVGLNHGVTYQFQVIDGGGCYSIIEVTTPVLSPMDITPITTTDVNCFGDSDGSVNFTVINYDASVTSIYYEVQDVLTNTPIVPAFNGIFTGLTGAPVSGTITGLSAGNYTLFVREADGTLCTISTPFQISQPVQSLSSVVSAIENATCNAEAQVTLTTTGGTGPYLYAAGAPGFVPAPGDFGTSNVIYLDYTIRTNWDIVVRDANDCEIRINETIAIDPDPVVSASLSNQCTATEGNFEIDVILTTAGVGPYSFSIDGGAFQTNTAPFTITNLSSGAHTVEVRDFNGCGNLVIVDILTPIELIPDVTGLPSCNNDDGEITITGSGGSGTYTYTISPNPASISVAGNVFSGVPSGTYMITMTDTVTSCTNDVEILVPEATPLSFTTLPTAVTCFGDTSGSFEITVSGYAGPYTYEVFNSLGSSVTGVVAANTSTNPEVVTGMAADSYSVVITETASPFCSATSNVIIQSPSNTLLVNATETSNVTCDDNAGTITAVASGGWGNYEYELTGTTSVAYSSNGTFTNLSAGSYTVNVRDAGGCIASDSVTLIVPPPINATVAANTTLLSCFGDTNATITVSGVTGGQGSNYSYTLNMVSPAVSSSGPQTSPIFDGLGAGTYNIVVTDGYQCSFNSPDIIINEPTQIQASLVLETPQTCLTNSTLTLSATGGTGTYEYSDTASFVTILGSFASSTTFSVSVGTHQYYVRDVNGCISNVSNEITVDPLPALTINLDVTNATVNCTGDSTGVIIADAEGGLGNYIYTLQDGSGNDIIGAIQNSPGVFTDLPAGNYQVQVESGDCLTTSSVITITEPSIALSETHTVTPVTCTGEDDGILEIFAIGGTGIIKYAISPRLDQFFEEPIFDNLSPGTYEVIVQDELGCYVVFNFTVDAPIPVVLSIVPNSILPEVCDGDMNGEFSINISGGNLPYSVALDDINGTYTAGTAIQTQFDFTGLSGGDHIVYVRDALGCESEWNITFPESVIINPEAVVEYSCVNNLSNNTVTVTVDESTDLLDLDFSLNGGAYQGSNVFVNVLPGVGHYIDVRHTNGCIQRTPIFEIEDYEPIQLTIQEGGLNEIIATATGGTGIYEYSLNGESYGDQNTFLIYESGDYTVTVTDSNGCIASASGYFEYVDVCIPNYFTPNGDGYLDGWGPGCTESYKDLTFDIFDRYGRKIATLKVGEKWDGTYHGKELPTGDYWYVVKLNDSRDDREFVGHFTLYR</sequence>
<organism evidence="2 3">
    <name type="scientific">Gilvirhabdus luticola</name>
    <dbReference type="NCBI Taxonomy" id="3079858"/>
    <lineage>
        <taxon>Bacteria</taxon>
        <taxon>Pseudomonadati</taxon>
        <taxon>Bacteroidota</taxon>
        <taxon>Flavobacteriia</taxon>
        <taxon>Flavobacteriales</taxon>
        <taxon>Flavobacteriaceae</taxon>
        <taxon>Gilvirhabdus</taxon>
    </lineage>
</organism>
<dbReference type="NCBIfam" id="TIGR04131">
    <property type="entry name" value="Bac_Flav_CTERM"/>
    <property type="match status" value="1"/>
</dbReference>
<gene>
    <name evidence="2" type="ORF">RXV94_02645</name>
</gene>
<dbReference type="InterPro" id="IPR026341">
    <property type="entry name" value="T9SS_type_B"/>
</dbReference>
<reference evidence="2 3" key="1">
    <citation type="submission" date="2023-10" db="EMBL/GenBank/DDBJ databases">
        <title>Marimonas sp. nov. isolated from tidal mud flat.</title>
        <authorList>
            <person name="Jaincy N.J."/>
            <person name="Srinivasan S."/>
            <person name="Lee S.-S."/>
        </authorList>
    </citation>
    <scope>NUCLEOTIDE SEQUENCE [LARGE SCALE GENOMIC DNA]</scope>
    <source>
        <strain evidence="2 3">MJ-SS3</strain>
    </source>
</reference>
<comment type="caution">
    <text evidence="2">The sequence shown here is derived from an EMBL/GenBank/DDBJ whole genome shotgun (WGS) entry which is preliminary data.</text>
</comment>
<dbReference type="Pfam" id="PF13573">
    <property type="entry name" value="SprB"/>
    <property type="match status" value="7"/>
</dbReference>